<dbReference type="EMBL" id="CP073721">
    <property type="protein sequence ID" value="UWZ40071.1"/>
    <property type="molecule type" value="Genomic_DNA"/>
</dbReference>
<organism evidence="2 3">
    <name type="scientific">Dactylosporangium roseum</name>
    <dbReference type="NCBI Taxonomy" id="47989"/>
    <lineage>
        <taxon>Bacteria</taxon>
        <taxon>Bacillati</taxon>
        <taxon>Actinomycetota</taxon>
        <taxon>Actinomycetes</taxon>
        <taxon>Micromonosporales</taxon>
        <taxon>Micromonosporaceae</taxon>
        <taxon>Dactylosporangium</taxon>
    </lineage>
</organism>
<evidence type="ECO:0000313" key="2">
    <source>
        <dbReference type="EMBL" id="UWZ40071.1"/>
    </source>
</evidence>
<protein>
    <submittedName>
        <fullName evidence="2">Uncharacterized protein</fullName>
    </submittedName>
</protein>
<gene>
    <name evidence="2" type="ORF">Drose_18845</name>
</gene>
<keyword evidence="1" id="KW-0560">Oxidoreductase</keyword>
<proteinExistence type="predicted"/>
<evidence type="ECO:0000313" key="3">
    <source>
        <dbReference type="Proteomes" id="UP001058271"/>
    </source>
</evidence>
<dbReference type="RefSeq" id="WP_260729517.1">
    <property type="nucleotide sequence ID" value="NZ_BAAABS010000066.1"/>
</dbReference>
<accession>A0ABY5ZD56</accession>
<sequence length="86" mass="8743">MGTLDAVHELRTRFAGRLPLPGDDAYDLARRAHDPGLDPHPAIVAEAAGADDVVAAVIAAARRHGLIPLVGSAGDVGGTATRWAAA</sequence>
<evidence type="ECO:0000256" key="1">
    <source>
        <dbReference type="ARBA" id="ARBA00023002"/>
    </source>
</evidence>
<dbReference type="InterPro" id="IPR016167">
    <property type="entry name" value="FAD-bd_PCMH_sub1"/>
</dbReference>
<reference evidence="2" key="1">
    <citation type="submission" date="2021-04" db="EMBL/GenBank/DDBJ databases">
        <title>Biosynthetic gene clusters of Dactylosporangioum roseum.</title>
        <authorList>
            <person name="Hartkoorn R.C."/>
            <person name="Beaudoing E."/>
            <person name="Hot D."/>
            <person name="Moureu S."/>
        </authorList>
    </citation>
    <scope>NUCLEOTIDE SEQUENCE</scope>
    <source>
        <strain evidence="2">NRRL B-16295</strain>
    </source>
</reference>
<dbReference type="Proteomes" id="UP001058271">
    <property type="component" value="Chromosome"/>
</dbReference>
<dbReference type="Gene3D" id="3.30.43.10">
    <property type="entry name" value="Uridine Diphospho-n-acetylenolpyruvylglucosamine Reductase, domain 2"/>
    <property type="match status" value="1"/>
</dbReference>
<keyword evidence="3" id="KW-1185">Reference proteome</keyword>
<name>A0ABY5ZD56_9ACTN</name>